<dbReference type="Proteomes" id="UP001500063">
    <property type="component" value="Unassembled WGS sequence"/>
</dbReference>
<comment type="caution">
    <text evidence="1">The sequence shown here is derived from an EMBL/GenBank/DDBJ whole genome shotgun (WGS) entry which is preliminary data.</text>
</comment>
<accession>A0ABN0WVF6</accession>
<protein>
    <submittedName>
        <fullName evidence="1">Uncharacterized protein</fullName>
    </submittedName>
</protein>
<gene>
    <name evidence="1" type="ORF">GCM10010319_24230</name>
</gene>
<evidence type="ECO:0000313" key="2">
    <source>
        <dbReference type="Proteomes" id="UP001500063"/>
    </source>
</evidence>
<reference evidence="1 2" key="1">
    <citation type="journal article" date="2019" name="Int. J. Syst. Evol. Microbiol.">
        <title>The Global Catalogue of Microorganisms (GCM) 10K type strain sequencing project: providing services to taxonomists for standard genome sequencing and annotation.</title>
        <authorList>
            <consortium name="The Broad Institute Genomics Platform"/>
            <consortium name="The Broad Institute Genome Sequencing Center for Infectious Disease"/>
            <person name="Wu L."/>
            <person name="Ma J."/>
        </authorList>
    </citation>
    <scope>NUCLEOTIDE SEQUENCE [LARGE SCALE GENOMIC DNA]</scope>
    <source>
        <strain evidence="1 2">JCM 4565</strain>
    </source>
</reference>
<organism evidence="1 2">
    <name type="scientific">Streptomyces blastmyceticus</name>
    <dbReference type="NCBI Taxonomy" id="68180"/>
    <lineage>
        <taxon>Bacteria</taxon>
        <taxon>Bacillati</taxon>
        <taxon>Actinomycetota</taxon>
        <taxon>Actinomycetes</taxon>
        <taxon>Kitasatosporales</taxon>
        <taxon>Streptomycetaceae</taxon>
        <taxon>Streptomyces</taxon>
    </lineage>
</organism>
<proteinExistence type="predicted"/>
<keyword evidence="2" id="KW-1185">Reference proteome</keyword>
<evidence type="ECO:0000313" key="1">
    <source>
        <dbReference type="EMBL" id="GAA0346851.1"/>
    </source>
</evidence>
<dbReference type="EMBL" id="BAAABW010000013">
    <property type="protein sequence ID" value="GAA0346851.1"/>
    <property type="molecule type" value="Genomic_DNA"/>
</dbReference>
<name>A0ABN0WVF6_9ACTN</name>
<sequence length="346" mass="34860">MVEALPNVAAIPYKSYVRVSRDPPWQAPTSVAFRESSNLKPASPWGVPMPEFNDDPVVSSESESQAAVIGTSMATGVIGESTTWMGVYGSTQSTTGGAGVMGEGTTGGPGVIGKSQTWHGVYGETWAPGKSGAAAVWGEDKSDGAGVVGHSAEGAGIYGKSENGEAGHFDGHVVVNGLLEGLDGVWGASQTGGTPAGRFLGDVDVTGRIHTGGSDFAESFDAQGDAEPGTVLVIEEDGLLAPCRGEYDTRATGVVSGAGGLAPGCVMQGETGSSHQVTLALAGQVYVRADAQYGALSAGDLLTTSPTEGCAMRVADRPRAVGAVIGKALSPLTGGIGLVRMLVVFS</sequence>